<dbReference type="InterPro" id="IPR043128">
    <property type="entry name" value="Rev_trsase/Diguanyl_cyclase"/>
</dbReference>
<dbReference type="EMBL" id="CAEZZG010000002">
    <property type="protein sequence ID" value="CAB4746606.1"/>
    <property type="molecule type" value="Genomic_DNA"/>
</dbReference>
<accession>A0A6J6THD6</accession>
<dbReference type="AlphaFoldDB" id="A0A6J6THD6"/>
<dbReference type="Gene3D" id="3.30.70.270">
    <property type="match status" value="1"/>
</dbReference>
<evidence type="ECO:0000313" key="1">
    <source>
        <dbReference type="EMBL" id="CAB4746606.1"/>
    </source>
</evidence>
<organism evidence="1">
    <name type="scientific">freshwater metagenome</name>
    <dbReference type="NCBI Taxonomy" id="449393"/>
    <lineage>
        <taxon>unclassified sequences</taxon>
        <taxon>metagenomes</taxon>
        <taxon>ecological metagenomes</taxon>
    </lineage>
</organism>
<sequence length="227" mass="25563">MKPSPARSGVKVLNQGAFLNQVEFSNNGALDSLTGAPAPKVFFDNLAREISKSKRKFQAVSIVMVQVLPDFVLVPDKALGTISKNKNETDANLHGSAYEKELISVGRCLKSSMRGGDFYSRIADNGFWICLQGDSVDAEKAVKRFALKISEAKILENKLQRKLAGRNHLREEKNSLDHGHSINKYRSLDTERSLIENQRARFVVCEWDGEMNEVEWIQKIDLLYFNS</sequence>
<reference evidence="1" key="1">
    <citation type="submission" date="2020-05" db="EMBL/GenBank/DDBJ databases">
        <authorList>
            <person name="Chiriac C."/>
            <person name="Salcher M."/>
            <person name="Ghai R."/>
            <person name="Kavagutti S V."/>
        </authorList>
    </citation>
    <scope>NUCLEOTIDE SEQUENCE</scope>
</reference>
<name>A0A6J6THD6_9ZZZZ</name>
<gene>
    <name evidence="1" type="ORF">UFOPK2844_00161</name>
</gene>
<proteinExistence type="predicted"/>
<protein>
    <submittedName>
        <fullName evidence="1">Unannotated protein</fullName>
    </submittedName>
</protein>